<evidence type="ECO:0000256" key="6">
    <source>
        <dbReference type="ARBA" id="ARBA00023224"/>
    </source>
</evidence>
<dbReference type="GO" id="GO:0004888">
    <property type="term" value="F:transmembrane signaling receptor activity"/>
    <property type="evidence" value="ECO:0007669"/>
    <property type="project" value="InterPro"/>
</dbReference>
<dbReference type="Pfam" id="PF00015">
    <property type="entry name" value="MCPsignal"/>
    <property type="match status" value="1"/>
</dbReference>
<evidence type="ECO:0000256" key="2">
    <source>
        <dbReference type="ARBA" id="ARBA00022475"/>
    </source>
</evidence>
<sequence>MKSSLAIKLNVLIFSILILFSIVLGSVLYKQITDGIKEAAVEKAASDLELGFRYIDKAIPGEWYVEEGVLYKGDTPMNENYDLVDEIGDMTGGTVTLFLHDTRIATNVILDGERAVGTQVSEEVAEAVLSREEIYLGEADVAGYTYQTAYMPITSANGEVVGIWYVGASQEFIDSTVKSAMQGFLIVLTAVMVVAAGAVFVFTKRLTRRLSKLTEGVKAAGEGDFSIQFSDTSKDEFGQLAGSFNTMVKKIHRLLSNVSHLSQQVAASSEQLTASAEETTKATDQISESVQNVAAGTEKQLEKAVISNEVAETISFEMENISHHIEQANEKANRTSKTAEEGGKVVDQTLMKMKDIQDKSESGVQVIRSLSNKSVKIGDILSVISGISEQTNLLALNAAIEAARAGEQGKGFAVVAEEVRKLAEESGDSAKQISTMIGEIQEGISESVTAMESSRTSVASGIENADKAKETFKDISEAIKDVSDQVMNVTEATQHVATNIGKMVTSINESKLITENAAGYSQNVAASTEEQTATMEEIASSAFTLAKMAEDLQKAVSAFKL</sequence>
<reference evidence="12" key="1">
    <citation type="submission" date="2020-06" db="EMBL/GenBank/DDBJ databases">
        <title>Insight into the genomes of haloalkaliphilic bacilli from Kenyan soda lakes.</title>
        <authorList>
            <person name="Mwirichia R."/>
            <person name="Villamizar G.C."/>
            <person name="Poehlein A."/>
            <person name="Mugweru J."/>
            <person name="Kipnyargis A."/>
            <person name="Kiplimo D."/>
            <person name="Orwa P."/>
            <person name="Daniel R."/>
        </authorList>
    </citation>
    <scope>NUCLEOTIDE SEQUENCE</scope>
    <source>
        <strain evidence="12">B1096_S55</strain>
    </source>
</reference>
<dbReference type="CDD" id="cd11386">
    <property type="entry name" value="MCP_signal"/>
    <property type="match status" value="1"/>
</dbReference>
<keyword evidence="3 9" id="KW-0812">Transmembrane</keyword>
<comment type="caution">
    <text evidence="12">The sequence shown here is derived from an EMBL/GenBank/DDBJ whole genome shotgun (WGS) entry which is preliminary data.</text>
</comment>
<keyword evidence="13" id="KW-1185">Reference proteome</keyword>
<evidence type="ECO:0000313" key="12">
    <source>
        <dbReference type="EMBL" id="MCR6095366.1"/>
    </source>
</evidence>
<dbReference type="PRINTS" id="PR00260">
    <property type="entry name" value="CHEMTRNSDUCR"/>
</dbReference>
<dbReference type="PROSITE" id="PS50885">
    <property type="entry name" value="HAMP"/>
    <property type="match status" value="1"/>
</dbReference>
<protein>
    <submittedName>
        <fullName evidence="12">Methyl-accepting chemotaxis protein</fullName>
    </submittedName>
</protein>
<gene>
    <name evidence="12" type="ORF">HXA33_02310</name>
</gene>
<dbReference type="SMART" id="SM00283">
    <property type="entry name" value="MA"/>
    <property type="match status" value="1"/>
</dbReference>
<dbReference type="RefSeq" id="WP_257820066.1">
    <property type="nucleotide sequence ID" value="NZ_JABXYM010000001.1"/>
</dbReference>
<feature type="transmembrane region" description="Helical" evidence="9">
    <location>
        <begin position="9"/>
        <end position="29"/>
    </location>
</feature>
<dbReference type="FunFam" id="1.10.287.950:FF:000001">
    <property type="entry name" value="Methyl-accepting chemotaxis sensory transducer"/>
    <property type="match status" value="1"/>
</dbReference>
<feature type="domain" description="Methyl-accepting transducer" evidence="10">
    <location>
        <begin position="275"/>
        <end position="546"/>
    </location>
</feature>
<evidence type="ECO:0000256" key="8">
    <source>
        <dbReference type="PROSITE-ProRule" id="PRU00284"/>
    </source>
</evidence>
<dbReference type="SUPFAM" id="SSF58104">
    <property type="entry name" value="Methyl-accepting chemotaxis protein (MCP) signaling domain"/>
    <property type="match status" value="1"/>
</dbReference>
<dbReference type="AlphaFoldDB" id="A0A9Q4AZM7"/>
<evidence type="ECO:0000259" key="10">
    <source>
        <dbReference type="PROSITE" id="PS50111"/>
    </source>
</evidence>
<name>A0A9Q4AZM7_SALAG</name>
<dbReference type="Gene3D" id="1.10.287.950">
    <property type="entry name" value="Methyl-accepting chemotaxis protein"/>
    <property type="match status" value="1"/>
</dbReference>
<dbReference type="PANTHER" id="PTHR32089">
    <property type="entry name" value="METHYL-ACCEPTING CHEMOTAXIS PROTEIN MCPB"/>
    <property type="match status" value="1"/>
</dbReference>
<dbReference type="InterPro" id="IPR033463">
    <property type="entry name" value="sCache_3"/>
</dbReference>
<dbReference type="InterPro" id="IPR003660">
    <property type="entry name" value="HAMP_dom"/>
</dbReference>
<dbReference type="InterPro" id="IPR004089">
    <property type="entry name" value="MCPsignal_dom"/>
</dbReference>
<proteinExistence type="inferred from homology"/>
<organism evidence="12 13">
    <name type="scientific">Salipaludibacillus agaradhaerens</name>
    <name type="common">Bacillus agaradhaerens</name>
    <dbReference type="NCBI Taxonomy" id="76935"/>
    <lineage>
        <taxon>Bacteria</taxon>
        <taxon>Bacillati</taxon>
        <taxon>Bacillota</taxon>
        <taxon>Bacilli</taxon>
        <taxon>Bacillales</taxon>
        <taxon>Bacillaceae</taxon>
    </lineage>
</organism>
<evidence type="ECO:0000256" key="1">
    <source>
        <dbReference type="ARBA" id="ARBA00004651"/>
    </source>
</evidence>
<dbReference type="SMART" id="SM00304">
    <property type="entry name" value="HAMP"/>
    <property type="match status" value="1"/>
</dbReference>
<keyword evidence="6 8" id="KW-0807">Transducer</keyword>
<comment type="similarity">
    <text evidence="7">Belongs to the methyl-accepting chemotaxis (MCP) protein family.</text>
</comment>
<keyword evidence="4 9" id="KW-1133">Transmembrane helix</keyword>
<dbReference type="CDD" id="cd06225">
    <property type="entry name" value="HAMP"/>
    <property type="match status" value="1"/>
</dbReference>
<dbReference type="GO" id="GO:0005886">
    <property type="term" value="C:plasma membrane"/>
    <property type="evidence" value="ECO:0007669"/>
    <property type="project" value="UniProtKB-SubCell"/>
</dbReference>
<dbReference type="PROSITE" id="PS50111">
    <property type="entry name" value="CHEMOTAXIS_TRANSDUC_2"/>
    <property type="match status" value="1"/>
</dbReference>
<dbReference type="InterPro" id="IPR004090">
    <property type="entry name" value="Chemotax_Me-accpt_rcpt"/>
</dbReference>
<dbReference type="GO" id="GO:0006935">
    <property type="term" value="P:chemotaxis"/>
    <property type="evidence" value="ECO:0007669"/>
    <property type="project" value="InterPro"/>
</dbReference>
<dbReference type="InterPro" id="IPR029151">
    <property type="entry name" value="Sensor-like_sf"/>
</dbReference>
<feature type="domain" description="HAMP" evidence="11">
    <location>
        <begin position="204"/>
        <end position="256"/>
    </location>
</feature>
<dbReference type="Pfam" id="PF00672">
    <property type="entry name" value="HAMP"/>
    <property type="match status" value="1"/>
</dbReference>
<evidence type="ECO:0000259" key="11">
    <source>
        <dbReference type="PROSITE" id="PS50885"/>
    </source>
</evidence>
<dbReference type="PANTHER" id="PTHR32089:SF112">
    <property type="entry name" value="LYSOZYME-LIKE PROTEIN-RELATED"/>
    <property type="match status" value="1"/>
</dbReference>
<evidence type="ECO:0000256" key="5">
    <source>
        <dbReference type="ARBA" id="ARBA00023136"/>
    </source>
</evidence>
<dbReference type="Gene3D" id="6.10.340.10">
    <property type="match status" value="1"/>
</dbReference>
<evidence type="ECO:0000256" key="9">
    <source>
        <dbReference type="SAM" id="Phobius"/>
    </source>
</evidence>
<evidence type="ECO:0000256" key="7">
    <source>
        <dbReference type="ARBA" id="ARBA00029447"/>
    </source>
</evidence>
<evidence type="ECO:0000313" key="13">
    <source>
        <dbReference type="Proteomes" id="UP001057753"/>
    </source>
</evidence>
<accession>A0A9Q4AZM7</accession>
<dbReference type="Proteomes" id="UP001057753">
    <property type="component" value="Unassembled WGS sequence"/>
</dbReference>
<keyword evidence="5 9" id="KW-0472">Membrane</keyword>
<evidence type="ECO:0000256" key="4">
    <source>
        <dbReference type="ARBA" id="ARBA00022989"/>
    </source>
</evidence>
<keyword evidence="2" id="KW-1003">Cell membrane</keyword>
<dbReference type="Pfam" id="PF17202">
    <property type="entry name" value="sCache_3_3"/>
    <property type="match status" value="1"/>
</dbReference>
<evidence type="ECO:0000256" key="3">
    <source>
        <dbReference type="ARBA" id="ARBA00022692"/>
    </source>
</evidence>
<dbReference type="EMBL" id="JABXYM010000001">
    <property type="protein sequence ID" value="MCR6095366.1"/>
    <property type="molecule type" value="Genomic_DNA"/>
</dbReference>
<feature type="transmembrane region" description="Helical" evidence="9">
    <location>
        <begin position="180"/>
        <end position="202"/>
    </location>
</feature>
<comment type="subcellular location">
    <subcellularLocation>
        <location evidence="1">Cell membrane</location>
        <topology evidence="1">Multi-pass membrane protein</topology>
    </subcellularLocation>
</comment>
<dbReference type="SUPFAM" id="SSF103190">
    <property type="entry name" value="Sensory domain-like"/>
    <property type="match status" value="1"/>
</dbReference>
<dbReference type="GO" id="GO:0007165">
    <property type="term" value="P:signal transduction"/>
    <property type="evidence" value="ECO:0007669"/>
    <property type="project" value="UniProtKB-KW"/>
</dbReference>